<evidence type="ECO:0000313" key="2">
    <source>
        <dbReference type="Proteomes" id="UP000320300"/>
    </source>
</evidence>
<dbReference type="Proteomes" id="UP000320300">
    <property type="component" value="Unassembled WGS sequence"/>
</dbReference>
<name>A0A521BC33_9SPHI</name>
<keyword evidence="2" id="KW-1185">Reference proteome</keyword>
<gene>
    <name evidence="1" type="ORF">SAMN06265348_102184</name>
</gene>
<evidence type="ECO:0000313" key="1">
    <source>
        <dbReference type="EMBL" id="SMO44646.1"/>
    </source>
</evidence>
<dbReference type="AlphaFoldDB" id="A0A521BC33"/>
<accession>A0A521BC33</accession>
<sequence length="126" mass="15224">MEINRAIKKELVLMLMEWVDNSRLQRHLPSDCYFIMFPGDALSFHFSHLSEEYQNKHIVQDLKAYSLSLCTHLMPIMKQWCMQNNLLNLEFTLWFNCSEQNYQTSRTVFIKKDDKEYREYPESKST</sequence>
<proteinExistence type="predicted"/>
<protein>
    <submittedName>
        <fullName evidence="1">Uncharacterized protein</fullName>
    </submittedName>
</protein>
<organism evidence="1 2">
    <name type="scientific">Pedobacter westerhofensis</name>
    <dbReference type="NCBI Taxonomy" id="425512"/>
    <lineage>
        <taxon>Bacteria</taxon>
        <taxon>Pseudomonadati</taxon>
        <taxon>Bacteroidota</taxon>
        <taxon>Sphingobacteriia</taxon>
        <taxon>Sphingobacteriales</taxon>
        <taxon>Sphingobacteriaceae</taxon>
        <taxon>Pedobacter</taxon>
    </lineage>
</organism>
<reference evidence="1 2" key="1">
    <citation type="submission" date="2017-05" db="EMBL/GenBank/DDBJ databases">
        <authorList>
            <person name="Varghese N."/>
            <person name="Submissions S."/>
        </authorList>
    </citation>
    <scope>NUCLEOTIDE SEQUENCE [LARGE SCALE GENOMIC DNA]</scope>
    <source>
        <strain evidence="1 2">DSM 19036</strain>
    </source>
</reference>
<dbReference type="EMBL" id="FXTN01000002">
    <property type="protein sequence ID" value="SMO44646.1"/>
    <property type="molecule type" value="Genomic_DNA"/>
</dbReference>